<reference evidence="1 2" key="1">
    <citation type="submission" date="2016-10" db="EMBL/GenBank/DDBJ databases">
        <authorList>
            <person name="de Groot N.N."/>
        </authorList>
    </citation>
    <scope>NUCLEOTIDE SEQUENCE [LARGE SCALE GENOMIC DNA]</scope>
    <source>
        <strain evidence="1 2">Nl14</strain>
    </source>
</reference>
<accession>A0A1I7GX05</accession>
<proteinExistence type="predicted"/>
<gene>
    <name evidence="1" type="ORF">SAMN05216417_10639</name>
</gene>
<sequence>MRLLLGEDDDGTPILGGTLPPVEICARTRGAAEFFLGIMRTGNRGKWRNILAYTSFMHIRRGYFRDMGPCGGP</sequence>
<protein>
    <submittedName>
        <fullName evidence="1">Uncharacterized protein</fullName>
    </submittedName>
</protein>
<dbReference type="Proteomes" id="UP000182649">
    <property type="component" value="Unassembled WGS sequence"/>
</dbReference>
<organism evidence="1 2">
    <name type="scientific">Nitrosospira multiformis</name>
    <dbReference type="NCBI Taxonomy" id="1231"/>
    <lineage>
        <taxon>Bacteria</taxon>
        <taxon>Pseudomonadati</taxon>
        <taxon>Pseudomonadota</taxon>
        <taxon>Betaproteobacteria</taxon>
        <taxon>Nitrosomonadales</taxon>
        <taxon>Nitrosomonadaceae</taxon>
        <taxon>Nitrosospira</taxon>
    </lineage>
</organism>
<evidence type="ECO:0000313" key="1">
    <source>
        <dbReference type="EMBL" id="SFU52806.1"/>
    </source>
</evidence>
<evidence type="ECO:0000313" key="2">
    <source>
        <dbReference type="Proteomes" id="UP000182649"/>
    </source>
</evidence>
<name>A0A1I7GX05_9PROT</name>
<dbReference type="AlphaFoldDB" id="A0A1I7GX05"/>
<dbReference type="EMBL" id="FPBZ01000006">
    <property type="protein sequence ID" value="SFU52806.1"/>
    <property type="molecule type" value="Genomic_DNA"/>
</dbReference>